<sequence>MALTQSTPSPTRLDAYMAKCINAPTWEPFDASSVGDTAVSEDRLVSDERHTPYNGAYIVRETSRWAFAQNPIRHSATNEVFCWPPPSSSSPPFRFNPFGDSKGPTAAHIDFVPAPVPQSLHVPGQASLALYSPDDTIYIPTHRQREWVAIESADVDEPVAYPSPITSPQIIHREPSTCRQTPACRLAHDATFVGSQPNGATPPSLYEDVDDLDDFVLCALRLPWFDYNLIDVDETTPPSTPSSTPPLSPSTLRDDDEDLPVLEKEEEMRGWEEASPLARRDAIYQAAF</sequence>
<proteinExistence type="predicted"/>
<evidence type="ECO:0000313" key="2">
    <source>
        <dbReference type="EMBL" id="CAL1705227.1"/>
    </source>
</evidence>
<gene>
    <name evidence="2" type="ORF">GFSPODELE1_LOCUS5333</name>
</gene>
<reference evidence="3" key="1">
    <citation type="submission" date="2024-04" db="EMBL/GenBank/DDBJ databases">
        <authorList>
            <person name="Shaw F."/>
            <person name="Minotto A."/>
        </authorList>
    </citation>
    <scope>NUCLEOTIDE SEQUENCE [LARGE SCALE GENOMIC DNA]</scope>
</reference>
<protein>
    <submittedName>
        <fullName evidence="2">Uncharacterized protein</fullName>
    </submittedName>
</protein>
<evidence type="ECO:0000313" key="3">
    <source>
        <dbReference type="Proteomes" id="UP001497453"/>
    </source>
</evidence>
<dbReference type="Proteomes" id="UP001497453">
    <property type="component" value="Chromosome 3"/>
</dbReference>
<evidence type="ECO:0000256" key="1">
    <source>
        <dbReference type="SAM" id="MobiDB-lite"/>
    </source>
</evidence>
<name>A0ABP1DBJ8_9APHY</name>
<feature type="region of interest" description="Disordered" evidence="1">
    <location>
        <begin position="234"/>
        <end position="276"/>
    </location>
</feature>
<feature type="compositionally biased region" description="Pro residues" evidence="1">
    <location>
        <begin position="238"/>
        <end position="248"/>
    </location>
</feature>
<feature type="compositionally biased region" description="Basic and acidic residues" evidence="1">
    <location>
        <begin position="261"/>
        <end position="276"/>
    </location>
</feature>
<accession>A0ABP1DBJ8</accession>
<organism evidence="2 3">
    <name type="scientific">Somion occarium</name>
    <dbReference type="NCBI Taxonomy" id="3059160"/>
    <lineage>
        <taxon>Eukaryota</taxon>
        <taxon>Fungi</taxon>
        <taxon>Dikarya</taxon>
        <taxon>Basidiomycota</taxon>
        <taxon>Agaricomycotina</taxon>
        <taxon>Agaricomycetes</taxon>
        <taxon>Polyporales</taxon>
        <taxon>Cerrenaceae</taxon>
        <taxon>Somion</taxon>
    </lineage>
</organism>
<keyword evidence="3" id="KW-1185">Reference proteome</keyword>
<dbReference type="EMBL" id="OZ037946">
    <property type="protein sequence ID" value="CAL1705227.1"/>
    <property type="molecule type" value="Genomic_DNA"/>
</dbReference>